<dbReference type="RefSeq" id="WP_048599413.1">
    <property type="nucleotide sequence ID" value="NZ_CVPC01000011.1"/>
</dbReference>
<evidence type="ECO:0008006" key="5">
    <source>
        <dbReference type="Google" id="ProtNLM"/>
    </source>
</evidence>
<accession>A0A0U1NMN0</accession>
<evidence type="ECO:0000313" key="3">
    <source>
        <dbReference type="EMBL" id="CRK75991.1"/>
    </source>
</evidence>
<dbReference type="STRING" id="282199.GCA_001049735_02047"/>
<reference evidence="3 4" key="1">
    <citation type="submission" date="2015-04" db="EMBL/GenBank/DDBJ databases">
        <authorList>
            <person name="Syromyatnikov M.Y."/>
            <person name="Popov V.N."/>
        </authorList>
    </citation>
    <scope>NUCLEOTIDE SEQUENCE [LARGE SCALE GENOMIC DNA]</scope>
    <source>
        <strain evidence="3 4">CECT 5292</strain>
    </source>
</reference>
<evidence type="ECO:0000256" key="1">
    <source>
        <dbReference type="SAM" id="MobiDB-lite"/>
    </source>
</evidence>
<evidence type="ECO:0000256" key="2">
    <source>
        <dbReference type="SAM" id="SignalP"/>
    </source>
</evidence>
<dbReference type="AlphaFoldDB" id="A0A0U1NMN0"/>
<feature type="signal peptide" evidence="2">
    <location>
        <begin position="1"/>
        <end position="19"/>
    </location>
</feature>
<evidence type="ECO:0000313" key="4">
    <source>
        <dbReference type="Proteomes" id="UP000048949"/>
    </source>
</evidence>
<dbReference type="EMBL" id="CVQV01000011">
    <property type="protein sequence ID" value="CRK75991.1"/>
    <property type="molecule type" value="Genomic_DNA"/>
</dbReference>
<dbReference type="Proteomes" id="UP000048949">
    <property type="component" value="Unassembled WGS sequence"/>
</dbReference>
<dbReference type="Pfam" id="PF10986">
    <property type="entry name" value="ZrgA"/>
    <property type="match status" value="1"/>
</dbReference>
<organism evidence="3 4">
    <name type="scientific">Nereida ignava</name>
    <dbReference type="NCBI Taxonomy" id="282199"/>
    <lineage>
        <taxon>Bacteria</taxon>
        <taxon>Pseudomonadati</taxon>
        <taxon>Pseudomonadota</taxon>
        <taxon>Alphaproteobacteria</taxon>
        <taxon>Rhodobacterales</taxon>
        <taxon>Roseobacteraceae</taxon>
        <taxon>Nereida</taxon>
    </lineage>
</organism>
<proteinExistence type="predicted"/>
<sequence>MRFLSFAAFTLACTTALHASDTRQLGAHEHGVGQLNIAVDGGQVAMEFHAPGADIVGFEYVASSDADRAAIADGVAALARPLDLFVLSAEAGCNVVRAAAELEADDAHDHGHDAHDHDEHEHDEHAHDAHADGDSHAEFHAEYLLECASPDALSTVEFAYFDQFENAREVDVQILSDAGAIRFKVTRSEPVLDLRGIF</sequence>
<protein>
    <recommendedName>
        <fullName evidence="5">ABC-type Zn2+ transport system, periplasmic component/surface adhesin</fullName>
    </recommendedName>
</protein>
<dbReference type="InterPro" id="IPR021253">
    <property type="entry name" value="ZrgA-like"/>
</dbReference>
<name>A0A0U1NMN0_9RHOB</name>
<feature type="chain" id="PRO_5006712257" description="ABC-type Zn2+ transport system, periplasmic component/surface adhesin" evidence="2">
    <location>
        <begin position="20"/>
        <end position="198"/>
    </location>
</feature>
<keyword evidence="4" id="KW-1185">Reference proteome</keyword>
<dbReference type="OrthoDB" id="7346546at2"/>
<feature type="region of interest" description="Disordered" evidence="1">
    <location>
        <begin position="108"/>
        <end position="132"/>
    </location>
</feature>
<keyword evidence="2" id="KW-0732">Signal</keyword>
<gene>
    <name evidence="3" type="ORF">NIG5292_02048</name>
</gene>